<dbReference type="GO" id="GO:0003677">
    <property type="term" value="F:DNA binding"/>
    <property type="evidence" value="ECO:0007669"/>
    <property type="project" value="InterPro"/>
</dbReference>
<dbReference type="EMBL" id="CP040818">
    <property type="protein sequence ID" value="QDL93709.1"/>
    <property type="molecule type" value="Genomic_DNA"/>
</dbReference>
<name>A0A5B8G2V8_9RHOB</name>
<dbReference type="Pfam" id="PF00717">
    <property type="entry name" value="Peptidase_S24"/>
    <property type="match status" value="1"/>
</dbReference>
<evidence type="ECO:0000313" key="2">
    <source>
        <dbReference type="EMBL" id="QDL93709.1"/>
    </source>
</evidence>
<evidence type="ECO:0000313" key="3">
    <source>
        <dbReference type="Proteomes" id="UP000305888"/>
    </source>
</evidence>
<dbReference type="PROSITE" id="PS50943">
    <property type="entry name" value="HTH_CROC1"/>
    <property type="match status" value="1"/>
</dbReference>
<dbReference type="InterPro" id="IPR001387">
    <property type="entry name" value="Cro/C1-type_HTH"/>
</dbReference>
<sequence>MGVEQGTVSRLENGRRRLTLEFLIDIATALGCRVADLIEDDRSSIAVAGRVGAGAQVPLVDAYAKGEGLYQVTCPRELSPHGIVAVEVEGDSMAPTYQPGDVLFYRRETHEGVPTEAINHICVCEGMDGNAWVKVVKQGTEPGLFHLISVNMLAENQFNIALKWAARVRLSLPADLVEKAL</sequence>
<reference evidence="2 3" key="1">
    <citation type="submission" date="2019-06" db="EMBL/GenBank/DDBJ databases">
        <title>Genome sequence of Rhodobacteraceae bacterium D4M1.</title>
        <authorList>
            <person name="Cao J."/>
        </authorList>
    </citation>
    <scope>NUCLEOTIDE SEQUENCE [LARGE SCALE GENOMIC DNA]</scope>
    <source>
        <strain evidence="2 3">D4M1</strain>
    </source>
</reference>
<dbReference type="Pfam" id="PF01381">
    <property type="entry name" value="HTH_3"/>
    <property type="match status" value="1"/>
</dbReference>
<dbReference type="CDD" id="cd00093">
    <property type="entry name" value="HTH_XRE"/>
    <property type="match status" value="1"/>
</dbReference>
<dbReference type="InterPro" id="IPR015927">
    <property type="entry name" value="Peptidase_S24_S26A/B/C"/>
</dbReference>
<dbReference type="InterPro" id="IPR010982">
    <property type="entry name" value="Lambda_DNA-bd_dom_sf"/>
</dbReference>
<dbReference type="KEGG" id="ppru:FDP22_12500"/>
<proteinExistence type="predicted"/>
<evidence type="ECO:0000259" key="1">
    <source>
        <dbReference type="PROSITE" id="PS50943"/>
    </source>
</evidence>
<dbReference type="OrthoDB" id="9792157at2"/>
<dbReference type="CDD" id="cd06462">
    <property type="entry name" value="Peptidase_S24_S26"/>
    <property type="match status" value="1"/>
</dbReference>
<dbReference type="AlphaFoldDB" id="A0A5B8G2V8"/>
<feature type="domain" description="HTH cro/C1-type" evidence="1">
    <location>
        <begin position="1"/>
        <end position="37"/>
    </location>
</feature>
<protein>
    <submittedName>
        <fullName evidence="2">Helix-turn-helix domain-containing protein</fullName>
    </submittedName>
</protein>
<dbReference type="InterPro" id="IPR036286">
    <property type="entry name" value="LexA/Signal_pep-like_sf"/>
</dbReference>
<organism evidence="2 3">
    <name type="scientific">Paroceanicella profunda</name>
    <dbReference type="NCBI Taxonomy" id="2579971"/>
    <lineage>
        <taxon>Bacteria</taxon>
        <taxon>Pseudomonadati</taxon>
        <taxon>Pseudomonadota</taxon>
        <taxon>Alphaproteobacteria</taxon>
        <taxon>Rhodobacterales</taxon>
        <taxon>Paracoccaceae</taxon>
        <taxon>Paroceanicella</taxon>
    </lineage>
</organism>
<dbReference type="Gene3D" id="1.10.260.40">
    <property type="entry name" value="lambda repressor-like DNA-binding domains"/>
    <property type="match status" value="1"/>
</dbReference>
<dbReference type="SUPFAM" id="SSF47413">
    <property type="entry name" value="lambda repressor-like DNA-binding domains"/>
    <property type="match status" value="1"/>
</dbReference>
<keyword evidence="3" id="KW-1185">Reference proteome</keyword>
<accession>A0A5B8G2V8</accession>
<dbReference type="Proteomes" id="UP000305888">
    <property type="component" value="Chromosome"/>
</dbReference>
<gene>
    <name evidence="2" type="ORF">FDP22_12500</name>
</gene>
<dbReference type="SUPFAM" id="SSF51306">
    <property type="entry name" value="LexA/Signal peptidase"/>
    <property type="match status" value="1"/>
</dbReference>
<dbReference type="Gene3D" id="2.10.109.10">
    <property type="entry name" value="Umud Fragment, subunit A"/>
    <property type="match status" value="1"/>
</dbReference>